<dbReference type="EMBL" id="SFAT01000139">
    <property type="protein sequence ID" value="TRU95352.1"/>
    <property type="molecule type" value="Genomic_DNA"/>
</dbReference>
<accession>A0A552JI07</accession>
<evidence type="ECO:0000259" key="1">
    <source>
        <dbReference type="PROSITE" id="PS51186"/>
    </source>
</evidence>
<evidence type="ECO:0000313" key="3">
    <source>
        <dbReference type="Proteomes" id="UP000320523"/>
    </source>
</evidence>
<dbReference type="Proteomes" id="UP000320523">
    <property type="component" value="Unassembled WGS sequence"/>
</dbReference>
<dbReference type="CDD" id="cd04301">
    <property type="entry name" value="NAT_SF"/>
    <property type="match status" value="1"/>
</dbReference>
<dbReference type="Gene3D" id="3.40.630.30">
    <property type="match status" value="1"/>
</dbReference>
<dbReference type="AlphaFoldDB" id="A0A552JI07"/>
<protein>
    <submittedName>
        <fullName evidence="2">N-acetyltransferase</fullName>
    </submittedName>
</protein>
<organism evidence="2 3">
    <name type="scientific">Microcystis wesenbergii Mw_QC_S_20081001_S30D</name>
    <dbReference type="NCBI Taxonomy" id="2486245"/>
    <lineage>
        <taxon>Bacteria</taxon>
        <taxon>Bacillati</taxon>
        <taxon>Cyanobacteriota</taxon>
        <taxon>Cyanophyceae</taxon>
        <taxon>Oscillatoriophycideae</taxon>
        <taxon>Chroococcales</taxon>
        <taxon>Microcystaceae</taxon>
        <taxon>Microcystis</taxon>
    </lineage>
</organism>
<keyword evidence="2" id="KW-0808">Transferase</keyword>
<feature type="domain" description="N-acetyltransferase" evidence="1">
    <location>
        <begin position="8"/>
        <end position="155"/>
    </location>
</feature>
<gene>
    <name evidence="2" type="ORF">EWV75_13890</name>
</gene>
<proteinExistence type="predicted"/>
<dbReference type="InterPro" id="IPR000182">
    <property type="entry name" value="GNAT_dom"/>
</dbReference>
<evidence type="ECO:0000313" key="2">
    <source>
        <dbReference type="EMBL" id="TRU95352.1"/>
    </source>
</evidence>
<dbReference type="GO" id="GO:0016747">
    <property type="term" value="F:acyltransferase activity, transferring groups other than amino-acyl groups"/>
    <property type="evidence" value="ECO:0007669"/>
    <property type="project" value="InterPro"/>
</dbReference>
<name>A0A552JI07_9CHRO</name>
<dbReference type="InterPro" id="IPR016181">
    <property type="entry name" value="Acyl_CoA_acyltransferase"/>
</dbReference>
<dbReference type="PROSITE" id="PS51186">
    <property type="entry name" value="GNAT"/>
    <property type="match status" value="1"/>
</dbReference>
<dbReference type="SUPFAM" id="SSF55729">
    <property type="entry name" value="Acyl-CoA N-acyltransferases (Nat)"/>
    <property type="match status" value="1"/>
</dbReference>
<sequence>MSQRLPLPEIPRQKNSDFAAIYRVNSLAFGRENEANLVNALRNNVPVFSFVAVKEEKVIGHILYSPVSLESEDKPNLNLLGLAPLAILPDYQSKGIGSLLTQYSLRECAARGIDAVVVLGNPHFYHRFGFITAQTKNLSCEYPVPAEVFMVLELRINCLTGVQGLVKYRREFDSVSKKFQLI</sequence>
<reference evidence="2 3" key="1">
    <citation type="submission" date="2019-01" db="EMBL/GenBank/DDBJ databases">
        <title>Coherence of Microcystis species and biogeography revealed through population genomics.</title>
        <authorList>
            <person name="Perez-Carrascal O.M."/>
            <person name="Terrat Y."/>
            <person name="Giani A."/>
            <person name="Fortin N."/>
            <person name="Tromas N."/>
            <person name="Shapiro B.J."/>
        </authorList>
    </citation>
    <scope>NUCLEOTIDE SEQUENCE [LARGE SCALE GENOMIC DNA]</scope>
    <source>
        <strain evidence="2">Mw_QC_S_20081001_S30D</strain>
    </source>
</reference>
<dbReference type="Pfam" id="PF13508">
    <property type="entry name" value="Acetyltransf_7"/>
    <property type="match status" value="1"/>
</dbReference>
<comment type="caution">
    <text evidence="2">The sequence shown here is derived from an EMBL/GenBank/DDBJ whole genome shotgun (WGS) entry which is preliminary data.</text>
</comment>